<dbReference type="RefSeq" id="WP_091046670.1">
    <property type="nucleotide sequence ID" value="NZ_FNGF01000002.1"/>
</dbReference>
<dbReference type="OrthoDB" id="9764591at2"/>
<dbReference type="InterPro" id="IPR030678">
    <property type="entry name" value="Peptide/Ni-bd"/>
</dbReference>
<dbReference type="InterPro" id="IPR039424">
    <property type="entry name" value="SBP_5"/>
</dbReference>
<reference evidence="4" key="1">
    <citation type="submission" date="2016-10" db="EMBL/GenBank/DDBJ databases">
        <authorList>
            <person name="Varghese N."/>
            <person name="Submissions S."/>
        </authorList>
    </citation>
    <scope>NUCLEOTIDE SEQUENCE [LARGE SCALE GENOMIC DNA]</scope>
    <source>
        <strain evidence="4">CGMCC 4.3147</strain>
    </source>
</reference>
<dbReference type="GO" id="GO:0042597">
    <property type="term" value="C:periplasmic space"/>
    <property type="evidence" value="ECO:0007669"/>
    <property type="project" value="UniProtKB-ARBA"/>
</dbReference>
<evidence type="ECO:0000313" key="3">
    <source>
        <dbReference type="EMBL" id="SDK89633.1"/>
    </source>
</evidence>
<dbReference type="GO" id="GO:1904680">
    <property type="term" value="F:peptide transmembrane transporter activity"/>
    <property type="evidence" value="ECO:0007669"/>
    <property type="project" value="TreeGrafter"/>
</dbReference>
<dbReference type="Gene3D" id="3.90.76.10">
    <property type="entry name" value="Dipeptide-binding Protein, Domain 1"/>
    <property type="match status" value="1"/>
</dbReference>
<dbReference type="PROSITE" id="PS51318">
    <property type="entry name" value="TAT"/>
    <property type="match status" value="1"/>
</dbReference>
<feature type="signal peptide" evidence="1">
    <location>
        <begin position="1"/>
        <end position="27"/>
    </location>
</feature>
<dbReference type="PIRSF" id="PIRSF002741">
    <property type="entry name" value="MppA"/>
    <property type="match status" value="1"/>
</dbReference>
<dbReference type="EMBL" id="FNGF01000002">
    <property type="protein sequence ID" value="SDK89633.1"/>
    <property type="molecule type" value="Genomic_DNA"/>
</dbReference>
<evidence type="ECO:0000256" key="1">
    <source>
        <dbReference type="SAM" id="SignalP"/>
    </source>
</evidence>
<dbReference type="Proteomes" id="UP000198662">
    <property type="component" value="Unassembled WGS sequence"/>
</dbReference>
<protein>
    <submittedName>
        <fullName evidence="3">Peptide/nickel transport system substrate-binding protein</fullName>
    </submittedName>
</protein>
<evidence type="ECO:0000313" key="4">
    <source>
        <dbReference type="Proteomes" id="UP000198662"/>
    </source>
</evidence>
<dbReference type="Pfam" id="PF00496">
    <property type="entry name" value="SBP_bac_5"/>
    <property type="match status" value="1"/>
</dbReference>
<dbReference type="InterPro" id="IPR006311">
    <property type="entry name" value="TAT_signal"/>
</dbReference>
<evidence type="ECO:0000259" key="2">
    <source>
        <dbReference type="Pfam" id="PF00496"/>
    </source>
</evidence>
<dbReference type="PROSITE" id="PS51257">
    <property type="entry name" value="PROKAR_LIPOPROTEIN"/>
    <property type="match status" value="1"/>
</dbReference>
<dbReference type="SUPFAM" id="SSF53850">
    <property type="entry name" value="Periplasmic binding protein-like II"/>
    <property type="match status" value="1"/>
</dbReference>
<dbReference type="GO" id="GO:0015833">
    <property type="term" value="P:peptide transport"/>
    <property type="evidence" value="ECO:0007669"/>
    <property type="project" value="TreeGrafter"/>
</dbReference>
<dbReference type="Gene3D" id="3.10.105.10">
    <property type="entry name" value="Dipeptide-binding Protein, Domain 3"/>
    <property type="match status" value="1"/>
</dbReference>
<dbReference type="Gene3D" id="3.40.190.10">
    <property type="entry name" value="Periplasmic binding protein-like II"/>
    <property type="match status" value="1"/>
</dbReference>
<dbReference type="CDD" id="cd08509">
    <property type="entry name" value="PBP2_TmCBP_oligosaccharides_like"/>
    <property type="match status" value="1"/>
</dbReference>
<dbReference type="PANTHER" id="PTHR30290:SF82">
    <property type="entry name" value="ABC-TYPE DIPEPTIDE_OLIGOPEPTIDE TRANSPORT SYSTEM, PERIPLASMIC COMPONENT"/>
    <property type="match status" value="1"/>
</dbReference>
<dbReference type="InterPro" id="IPR000914">
    <property type="entry name" value="SBP_5_dom"/>
</dbReference>
<dbReference type="PANTHER" id="PTHR30290">
    <property type="entry name" value="PERIPLASMIC BINDING COMPONENT OF ABC TRANSPORTER"/>
    <property type="match status" value="1"/>
</dbReference>
<feature type="chain" id="PRO_5039011916" evidence="1">
    <location>
        <begin position="28"/>
        <end position="574"/>
    </location>
</feature>
<sequence length="574" mass="61824">MTYRPGRPSRRFLLQASAAVGAGGLLAACTGTGGASGTATVLYTAGLQDGEPANFNPLGWTAAWPVGNYAVHLYETLFNFNLLTGESEPLLASGIAWEGNTGTVTLQEGTTWQDGTALTSADVVATFALGDRNEGIAYGDIHTYVDAVEAPDDRTIAFTLNAARPQRLRLMDLLCFTYILPKHLWDGVADAELTEFANTEPVGSGPYRLESYTHQDVTLARHEDYWGAAVHGKPVPEKVVHATYEGNDAANLSFQNGDIDLSAYFLPRVNELWEDKDLPVKTWEPDAPYHLPGSIPMLIINTTTGPLADARVRRALAHAIDYAKIAESAMAGMSDPAQASVILPEGAESVHFNAEAAAAGWSYDPAEAARILEEEVGAAKGDDGIYVLPDGTRLGPFKAATPQGWTDWNAALDIVATTATAAGIEVATEFSDFSEVNDNLGNGAFDMVLWYVSDVAPSSPWSRIRDLIDDRDVPPVGEMAFWNFGRFHHDDVPALLDEAATAADPAGATAAYTALDDIIRAEAPAIPLMYRPLEFYQFSEKNWTGFPTKEDPYCAPMQGMTGIQILSKITPVEQ</sequence>
<dbReference type="GO" id="GO:0043190">
    <property type="term" value="C:ATP-binding cassette (ABC) transporter complex"/>
    <property type="evidence" value="ECO:0007669"/>
    <property type="project" value="InterPro"/>
</dbReference>
<feature type="domain" description="Solute-binding protein family 5" evidence="2">
    <location>
        <begin position="88"/>
        <end position="460"/>
    </location>
</feature>
<dbReference type="AlphaFoldDB" id="A0A1G9FN70"/>
<keyword evidence="4" id="KW-1185">Reference proteome</keyword>
<name>A0A1G9FN70_9ACTN</name>
<proteinExistence type="predicted"/>
<keyword evidence="1" id="KW-0732">Signal</keyword>
<organism evidence="3 4">
    <name type="scientific">Glycomyces sambucus</name>
    <dbReference type="NCBI Taxonomy" id="380244"/>
    <lineage>
        <taxon>Bacteria</taxon>
        <taxon>Bacillati</taxon>
        <taxon>Actinomycetota</taxon>
        <taxon>Actinomycetes</taxon>
        <taxon>Glycomycetales</taxon>
        <taxon>Glycomycetaceae</taxon>
        <taxon>Glycomyces</taxon>
    </lineage>
</organism>
<dbReference type="STRING" id="380244.SAMN05216298_1905"/>
<accession>A0A1G9FN70</accession>
<gene>
    <name evidence="3" type="ORF">SAMN05216298_1905</name>
</gene>